<evidence type="ECO:0000313" key="4">
    <source>
        <dbReference type="Proteomes" id="UP000310673"/>
    </source>
</evidence>
<dbReference type="Proteomes" id="UP000310673">
    <property type="component" value="Chromosome"/>
</dbReference>
<organism evidence="3 4">
    <name type="scientific">Companilactobacillus futsaii</name>
    <dbReference type="NCBI Taxonomy" id="938155"/>
    <lineage>
        <taxon>Bacteria</taxon>
        <taxon>Bacillati</taxon>
        <taxon>Bacillota</taxon>
        <taxon>Bacilli</taxon>
        <taxon>Lactobacillales</taxon>
        <taxon>Lactobacillaceae</taxon>
        <taxon>Companilactobacillus</taxon>
    </lineage>
</organism>
<dbReference type="PANTHER" id="PTHR40448">
    <property type="entry name" value="TWO-COMPONENT SENSOR HISTIDINE KINASE"/>
    <property type="match status" value="1"/>
</dbReference>
<proteinExistence type="predicted"/>
<dbReference type="EMBL" id="CP040736">
    <property type="protein sequence ID" value="QCX25666.1"/>
    <property type="molecule type" value="Genomic_DNA"/>
</dbReference>
<feature type="transmembrane region" description="Helical" evidence="1">
    <location>
        <begin position="47"/>
        <end position="72"/>
    </location>
</feature>
<dbReference type="STRING" id="1423818.FC88_GL001938"/>
<feature type="transmembrane region" description="Helical" evidence="1">
    <location>
        <begin position="7"/>
        <end position="27"/>
    </location>
</feature>
<name>A0A5B7T142_9LACO</name>
<reference evidence="3 4" key="1">
    <citation type="submission" date="2019-05" db="EMBL/GenBank/DDBJ databases">
        <title>Genome Sequence of Lactobacillus futsaii Y97, a Potential Probiotic Strain Isolated from the Futsai of Taiwan.</title>
        <authorList>
            <person name="Du X."/>
        </authorList>
    </citation>
    <scope>NUCLEOTIDE SEQUENCE [LARGE SCALE GENOMIC DNA]</scope>
    <source>
        <strain evidence="3 4">Y97</strain>
    </source>
</reference>
<sequence>MIMIGTQLLIMEAAISRLFFFFIFSFLYDEKPFPKYRNIIALTTSYILLLLIDIFLNNLGVLIYIVIMYFLLNRQKNPNFYLINCIILGLLFSIFESIVASGITIYVYSLFSTSEHLLTFIFLFSELIMTLLFIFLCKKSNIERLLKKSNSWTISIVLFYIFMVLTVFIYLIQKLEAYTALITGILVFLIIQSIVIFLIFIYEHNHQKEKFKRQLMEEQLNDLTSYTKQLDADQKEMHKFRHDYKNILGSLYEISNKHNNPELTAALKKLGVYSNTYFENISMDDFKDLEFVANPYIKSTLISKMRTIKSENIDCYFECKDTINQVDINIFDLIRIIGVSIDNALEETKRQKHGKIQIVLIKQDNQLDITIKNTISKKIPISKMVDYGFSTKKNHSGLGLVNVNDIKKKYRNLLIYYDVIDNWFCVQISIIHQGDKK</sequence>
<feature type="transmembrane region" description="Helical" evidence="1">
    <location>
        <begin position="178"/>
        <end position="202"/>
    </location>
</feature>
<evidence type="ECO:0000259" key="2">
    <source>
        <dbReference type="Pfam" id="PF14501"/>
    </source>
</evidence>
<accession>A0A5B7T142</accession>
<dbReference type="SUPFAM" id="SSF55874">
    <property type="entry name" value="ATPase domain of HSP90 chaperone/DNA topoisomerase II/histidine kinase"/>
    <property type="match status" value="1"/>
</dbReference>
<feature type="transmembrane region" description="Helical" evidence="1">
    <location>
        <begin position="117"/>
        <end position="137"/>
    </location>
</feature>
<feature type="transmembrane region" description="Helical" evidence="1">
    <location>
        <begin position="149"/>
        <end position="172"/>
    </location>
</feature>
<keyword evidence="1" id="KW-1133">Transmembrane helix</keyword>
<feature type="transmembrane region" description="Helical" evidence="1">
    <location>
        <begin position="81"/>
        <end position="111"/>
    </location>
</feature>
<keyword evidence="1" id="KW-0472">Membrane</keyword>
<dbReference type="RefSeq" id="WP_057812840.1">
    <property type="nucleotide sequence ID" value="NZ_CP040736.1"/>
</dbReference>
<dbReference type="InterPro" id="IPR036890">
    <property type="entry name" value="HATPase_C_sf"/>
</dbReference>
<dbReference type="Pfam" id="PF14501">
    <property type="entry name" value="HATPase_c_5"/>
    <property type="match status" value="1"/>
</dbReference>
<dbReference type="AlphaFoldDB" id="A0A5B7T142"/>
<evidence type="ECO:0000313" key="3">
    <source>
        <dbReference type="EMBL" id="QCX25666.1"/>
    </source>
</evidence>
<dbReference type="InterPro" id="IPR032834">
    <property type="entry name" value="NatK-like_C"/>
</dbReference>
<dbReference type="Gene3D" id="3.30.565.10">
    <property type="entry name" value="Histidine kinase-like ATPase, C-terminal domain"/>
    <property type="match status" value="1"/>
</dbReference>
<evidence type="ECO:0000256" key="1">
    <source>
        <dbReference type="SAM" id="Phobius"/>
    </source>
</evidence>
<protein>
    <submittedName>
        <fullName evidence="3">GHKL domain-containing protein</fullName>
    </submittedName>
</protein>
<keyword evidence="1" id="KW-0812">Transmembrane</keyword>
<feature type="domain" description="Sensor histidine kinase NatK-like C-terminal" evidence="2">
    <location>
        <begin position="329"/>
        <end position="430"/>
    </location>
</feature>
<dbReference type="GO" id="GO:0042802">
    <property type="term" value="F:identical protein binding"/>
    <property type="evidence" value="ECO:0007669"/>
    <property type="project" value="TreeGrafter"/>
</dbReference>
<gene>
    <name evidence="3" type="ORF">FG051_11425</name>
</gene>
<dbReference type="KEGG" id="lft:FG051_11425"/>
<dbReference type="PANTHER" id="PTHR40448:SF1">
    <property type="entry name" value="TWO-COMPONENT SENSOR HISTIDINE KINASE"/>
    <property type="match status" value="1"/>
</dbReference>